<comment type="similarity">
    <text evidence="1">Belongs to the transferase hexapeptide repeat family.</text>
</comment>
<gene>
    <name evidence="2" type="ORF">Csp_A03690</name>
</gene>
<evidence type="ECO:0000256" key="1">
    <source>
        <dbReference type="PIRNR" id="PIRNR000441"/>
    </source>
</evidence>
<comment type="catalytic activity">
    <reaction evidence="1">
        <text>L-serine + acetyl-CoA = O-acetyl-L-serine + CoA</text>
        <dbReference type="Rhea" id="RHEA:24560"/>
        <dbReference type="ChEBI" id="CHEBI:33384"/>
        <dbReference type="ChEBI" id="CHEBI:57287"/>
        <dbReference type="ChEBI" id="CHEBI:57288"/>
        <dbReference type="ChEBI" id="CHEBI:58340"/>
        <dbReference type="EC" id="2.3.1.30"/>
    </reaction>
</comment>
<evidence type="ECO:0000313" key="2">
    <source>
        <dbReference type="EMBL" id="CBA27719.1"/>
    </source>
</evidence>
<reference evidence="2" key="1">
    <citation type="journal article" date="2010" name="Nature">
        <title>The dynamic genome of Hydra.</title>
        <authorList>
            <person name="Chapman J.A."/>
            <person name="Kirkness E.F."/>
            <person name="Simakov O."/>
            <person name="Hampson S.E."/>
            <person name="Mitros T."/>
            <person name="Weinmaier T."/>
            <person name="Rattei T."/>
            <person name="Balasubramanian P.G."/>
            <person name="Borman J."/>
            <person name="Busam D."/>
            <person name="Disbennett K."/>
            <person name="Pfannkoch C."/>
            <person name="Sumin N."/>
            <person name="Sutton G."/>
            <person name="Viswanathan L."/>
            <person name="Walenz B."/>
            <person name="Goodstein D.M."/>
            <person name="Hellsten U."/>
            <person name="Kawashima T."/>
            <person name="Prochnik S.E."/>
            <person name="Putnam N.H."/>
            <person name="Shu S."/>
            <person name="Blumberg B."/>
            <person name="Dana C.E."/>
            <person name="Gee L."/>
            <person name="Kibler D.F."/>
            <person name="Law L."/>
            <person name="Lindgens D."/>
            <person name="Martinez D.E."/>
            <person name="Peng J."/>
            <person name="Wigge P.A."/>
            <person name="Bertulat B."/>
            <person name="Guder C."/>
            <person name="Nakamura Y."/>
            <person name="Ozbek S."/>
            <person name="Watanabe H."/>
            <person name="Khalturin K."/>
            <person name="Hemmrich G."/>
            <person name="Franke A."/>
            <person name="Augustin R."/>
            <person name="Fraune S."/>
            <person name="Hayakawa E."/>
            <person name="Hayakawa S."/>
            <person name="Hirose M."/>
            <person name="Hwang J."/>
            <person name="Ikeo K."/>
            <person name="Nishimiya-Fujisawa C."/>
            <person name="Ogura A."/>
            <person name="Takahashi T."/>
            <person name="Steinmetz P.R."/>
            <person name="Zhang X."/>
            <person name="Aufschnaiter R."/>
            <person name="Eder M.K."/>
            <person name="Gorny A.K."/>
            <person name="Salvenmoser W."/>
            <person name="Heimberg A.M."/>
            <person name="Wheeler B.M."/>
            <person name="Peterson K.J."/>
            <person name="Boettger A."/>
            <person name="Tischler P."/>
            <person name="Wolf A."/>
            <person name="Gojobori T."/>
            <person name="Remington K.A."/>
            <person name="Strausberg R.L."/>
            <person name="Venter J."/>
            <person name="Technau U."/>
            <person name="Hobmayer B."/>
            <person name="Bosch T.C."/>
            <person name="Holstein T.W."/>
            <person name="Fujisawa T."/>
            <person name="Bode H.R."/>
            <person name="David C.N."/>
            <person name="Rokhsar D.S."/>
            <person name="Steele R.E."/>
        </authorList>
    </citation>
    <scope>NUCLEOTIDE SEQUENCE</scope>
</reference>
<organism evidence="2">
    <name type="scientific">Curvibacter symbiont subsp. Hydra magnipapillata</name>
    <dbReference type="NCBI Taxonomy" id="667019"/>
    <lineage>
        <taxon>Bacteria</taxon>
        <taxon>Pseudomonadati</taxon>
        <taxon>Pseudomonadota</taxon>
        <taxon>Betaproteobacteria</taxon>
        <taxon>Burkholderiales</taxon>
        <taxon>Comamonadaceae</taxon>
        <taxon>Curvibacter</taxon>
    </lineage>
</organism>
<sequence>MSSFKEFANVISMDVQASTGRRGLTAVLSALIYEPGYSYVFFHRIAVLLYSGGLPRFGKFIWKRNSVRYGCYLHLHAKIAGGLKLPHPVGVVVGEGVEIEEWVTLYQGVTLGKGYAQNTYPTIGTRTTVFANAIVFGAVRIGSNAVIGAGAIVNKPVTGGDVVAGNPAKSIHSTPIHVEISGTQ</sequence>
<dbReference type="GO" id="GO:0006535">
    <property type="term" value="P:cysteine biosynthetic process from serine"/>
    <property type="evidence" value="ECO:0007669"/>
    <property type="project" value="InterPro"/>
</dbReference>
<dbReference type="EMBL" id="FN543104">
    <property type="protein sequence ID" value="CBA27719.1"/>
    <property type="molecule type" value="Genomic_DNA"/>
</dbReference>
<dbReference type="AlphaFoldDB" id="C9Y8B8"/>
<protein>
    <recommendedName>
        <fullName evidence="1">Serine acetyltransferase</fullName>
        <ecNumber evidence="1">2.3.1.30</ecNumber>
    </recommendedName>
</protein>
<accession>C9Y8B8</accession>
<dbReference type="SUPFAM" id="SSF51161">
    <property type="entry name" value="Trimeric LpxA-like enzymes"/>
    <property type="match status" value="1"/>
</dbReference>
<name>C9Y8B8_CURXX</name>
<proteinExistence type="inferred from homology"/>
<dbReference type="GO" id="GO:0009001">
    <property type="term" value="F:serine O-acetyltransferase activity"/>
    <property type="evidence" value="ECO:0007669"/>
    <property type="project" value="UniProtKB-EC"/>
</dbReference>
<dbReference type="InterPro" id="IPR005881">
    <property type="entry name" value="Ser_O-AcTrfase"/>
</dbReference>
<dbReference type="InterPro" id="IPR011004">
    <property type="entry name" value="Trimer_LpxA-like_sf"/>
</dbReference>
<dbReference type="PIRSF" id="PIRSF000441">
    <property type="entry name" value="CysE"/>
    <property type="match status" value="1"/>
</dbReference>
<dbReference type="Gene3D" id="2.160.10.10">
    <property type="entry name" value="Hexapeptide repeat proteins"/>
    <property type="match status" value="1"/>
</dbReference>
<keyword evidence="1 2" id="KW-0808">Transferase</keyword>
<keyword evidence="1 2" id="KW-0012">Acyltransferase</keyword>
<dbReference type="EC" id="2.3.1.30" evidence="1"/>
<dbReference type="PANTHER" id="PTHR42811">
    <property type="entry name" value="SERINE ACETYLTRANSFERASE"/>
    <property type="match status" value="1"/>
</dbReference>
<dbReference type="GO" id="GO:0005737">
    <property type="term" value="C:cytoplasm"/>
    <property type="evidence" value="ECO:0007669"/>
    <property type="project" value="InterPro"/>
</dbReference>